<evidence type="ECO:0000313" key="6">
    <source>
        <dbReference type="WBParaSite" id="SMUV_0000422601-mRNA-1"/>
    </source>
</evidence>
<evidence type="ECO:0000256" key="1">
    <source>
        <dbReference type="ARBA" id="ARBA00010515"/>
    </source>
</evidence>
<accession>A0A0N5AII0</accession>
<evidence type="ECO:0000313" key="5">
    <source>
        <dbReference type="Proteomes" id="UP000046393"/>
    </source>
</evidence>
<dbReference type="Gene3D" id="3.40.50.1820">
    <property type="entry name" value="alpha/beta hydrolase"/>
    <property type="match status" value="1"/>
</dbReference>
<organism evidence="5 6">
    <name type="scientific">Syphacia muris</name>
    <dbReference type="NCBI Taxonomy" id="451379"/>
    <lineage>
        <taxon>Eukaryota</taxon>
        <taxon>Metazoa</taxon>
        <taxon>Ecdysozoa</taxon>
        <taxon>Nematoda</taxon>
        <taxon>Chromadorea</taxon>
        <taxon>Rhabditida</taxon>
        <taxon>Spirurina</taxon>
        <taxon>Oxyuridomorpha</taxon>
        <taxon>Oxyuroidea</taxon>
        <taxon>Oxyuridae</taxon>
        <taxon>Syphacia</taxon>
    </lineage>
</organism>
<evidence type="ECO:0000256" key="3">
    <source>
        <dbReference type="PIRSR" id="PIRSR037251-1"/>
    </source>
</evidence>
<sequence length="348" mass="39568">MLTRLSLSTLIKIVGPWSLYDPEVLIENIEIESVPVRLYSPYNRANNGTAIFIHGGGFVLGSVEIYEPMVRQLAKETKMVTFSIDYHLAPEHVFPAGLIECEKVVLHILTQGYKNIKLDRNRVVLVGDSAGGGLVAALTHRLRHQKSIPQPKAQVLIYPLLQVHNLRTPSYEYYYHEMAGTAFVDPRLVAQYYLMYAGINDDENAQLTPLVLRNQHLPHSALNDIQKCLNLELIPAEFRYNMDTSNWKIHYHDFNGSLLLSSLLKNPDFAPMLQSDLKGLPKSLIVTMEYDVLRDEGIIYAKRLQSAGVQTTWKHFSTGFHAILNFNNVIETPRRILRDIAKWTSSNV</sequence>
<name>A0A0N5AII0_9BILA</name>
<reference evidence="6" key="1">
    <citation type="submission" date="2017-02" db="UniProtKB">
        <authorList>
            <consortium name="WormBaseParasite"/>
        </authorList>
    </citation>
    <scope>IDENTIFICATION</scope>
</reference>
<dbReference type="GO" id="GO:0052689">
    <property type="term" value="F:carboxylic ester hydrolase activity"/>
    <property type="evidence" value="ECO:0007669"/>
    <property type="project" value="InterPro"/>
</dbReference>
<dbReference type="InterPro" id="IPR050300">
    <property type="entry name" value="GDXG_lipolytic_enzyme"/>
</dbReference>
<dbReference type="AlphaFoldDB" id="A0A0N5AII0"/>
<dbReference type="InterPro" id="IPR013094">
    <property type="entry name" value="AB_hydrolase_3"/>
</dbReference>
<keyword evidence="2" id="KW-0378">Hydrolase</keyword>
<feature type="active site" evidence="3">
    <location>
        <position position="291"/>
    </location>
</feature>
<feature type="domain" description="Alpha/beta hydrolase fold-3" evidence="4">
    <location>
        <begin position="263"/>
        <end position="324"/>
    </location>
</feature>
<dbReference type="Pfam" id="PF07859">
    <property type="entry name" value="Abhydrolase_3"/>
    <property type="match status" value="2"/>
</dbReference>
<evidence type="ECO:0000256" key="2">
    <source>
        <dbReference type="ARBA" id="ARBA00022801"/>
    </source>
</evidence>
<dbReference type="InterPro" id="IPR029058">
    <property type="entry name" value="AB_hydrolase_fold"/>
</dbReference>
<dbReference type="SUPFAM" id="SSF53474">
    <property type="entry name" value="alpha/beta-Hydrolases"/>
    <property type="match status" value="1"/>
</dbReference>
<feature type="active site" evidence="3">
    <location>
        <position position="129"/>
    </location>
</feature>
<protein>
    <submittedName>
        <fullName evidence="6">Abhydrolase_3 domain-containing protein</fullName>
    </submittedName>
</protein>
<comment type="similarity">
    <text evidence="1">Belongs to the 'GDXG' lipolytic enzyme family.</text>
</comment>
<dbReference type="PANTHER" id="PTHR48081:SF32">
    <property type="entry name" value="ALPHA_BETA HYDROLASE FOLD-3 DOMAIN-CONTAINING PROTEIN"/>
    <property type="match status" value="1"/>
</dbReference>
<dbReference type="ESTHER" id="9bila-a0a0n5aii0">
    <property type="family name" value="Arylacetamide_deacetylase"/>
</dbReference>
<dbReference type="WBParaSite" id="SMUV_0000422601-mRNA-1">
    <property type="protein sequence ID" value="SMUV_0000422601-mRNA-1"/>
    <property type="gene ID" value="SMUV_0000422601"/>
</dbReference>
<dbReference type="PIRSF" id="PIRSF037251">
    <property type="entry name" value="Arylacetamide_deacetylase"/>
    <property type="match status" value="1"/>
</dbReference>
<dbReference type="STRING" id="451379.A0A0N5AII0"/>
<proteinExistence type="inferred from homology"/>
<evidence type="ECO:0000259" key="4">
    <source>
        <dbReference type="Pfam" id="PF07859"/>
    </source>
</evidence>
<dbReference type="Proteomes" id="UP000046393">
    <property type="component" value="Unplaced"/>
</dbReference>
<keyword evidence="5" id="KW-1185">Reference proteome</keyword>
<feature type="domain" description="Alpha/beta hydrolase fold-3" evidence="4">
    <location>
        <begin position="51"/>
        <end position="211"/>
    </location>
</feature>
<feature type="active site" evidence="3">
    <location>
        <position position="321"/>
    </location>
</feature>
<dbReference type="InterPro" id="IPR017157">
    <property type="entry name" value="Arylacetamide_deacetylase"/>
</dbReference>
<dbReference type="GO" id="GO:0016020">
    <property type="term" value="C:membrane"/>
    <property type="evidence" value="ECO:0007669"/>
    <property type="project" value="InterPro"/>
</dbReference>
<dbReference type="PANTHER" id="PTHR48081">
    <property type="entry name" value="AB HYDROLASE SUPERFAMILY PROTEIN C4A8.06C"/>
    <property type="match status" value="1"/>
</dbReference>